<reference evidence="2 3" key="1">
    <citation type="submission" date="2020-04" db="EMBL/GenBank/DDBJ databases">
        <title>Rhodospirillaceae bacterium KN72 isolated from deep sea.</title>
        <authorList>
            <person name="Zhang D.-C."/>
        </authorList>
    </citation>
    <scope>NUCLEOTIDE SEQUENCE [LARGE SCALE GENOMIC DNA]</scope>
    <source>
        <strain evidence="2 3">KN72</strain>
    </source>
</reference>
<protein>
    <recommendedName>
        <fullName evidence="4">DUF2786 domain-containing protein</fullName>
    </recommendedName>
</protein>
<organism evidence="2 3">
    <name type="scientific">Pacificispira spongiicola</name>
    <dbReference type="NCBI Taxonomy" id="2729598"/>
    <lineage>
        <taxon>Bacteria</taxon>
        <taxon>Pseudomonadati</taxon>
        <taxon>Pseudomonadota</taxon>
        <taxon>Alphaproteobacteria</taxon>
        <taxon>Rhodospirillales</taxon>
        <taxon>Rhodospirillaceae</taxon>
        <taxon>Pacificispira</taxon>
    </lineage>
</organism>
<feature type="region of interest" description="Disordered" evidence="1">
    <location>
        <begin position="52"/>
        <end position="72"/>
    </location>
</feature>
<dbReference type="AlphaFoldDB" id="A0A7Y0E2B7"/>
<evidence type="ECO:0000313" key="2">
    <source>
        <dbReference type="EMBL" id="NMM45943.1"/>
    </source>
</evidence>
<proteinExistence type="predicted"/>
<keyword evidence="3" id="KW-1185">Reference proteome</keyword>
<feature type="compositionally biased region" description="Basic residues" evidence="1">
    <location>
        <begin position="123"/>
        <end position="132"/>
    </location>
</feature>
<gene>
    <name evidence="2" type="ORF">HH303_15705</name>
</gene>
<accession>A0A7Y0E2B7</accession>
<dbReference type="RefSeq" id="WP_169626314.1">
    <property type="nucleotide sequence ID" value="NZ_JABBNT010000004.1"/>
</dbReference>
<name>A0A7Y0E2B7_9PROT</name>
<dbReference type="Proteomes" id="UP000539372">
    <property type="component" value="Unassembled WGS sequence"/>
</dbReference>
<feature type="compositionally biased region" description="Basic and acidic residues" evidence="1">
    <location>
        <begin position="90"/>
        <end position="116"/>
    </location>
</feature>
<evidence type="ECO:0000313" key="3">
    <source>
        <dbReference type="Proteomes" id="UP000539372"/>
    </source>
</evidence>
<dbReference type="EMBL" id="JABBNT010000004">
    <property type="protein sequence ID" value="NMM45943.1"/>
    <property type="molecule type" value="Genomic_DNA"/>
</dbReference>
<sequence length="176" mass="20161">MKARGFDDREKERFRKIVGVMDGATIDGERAAAKEAATRLAAIYGMTLEEAKREAMPETDDGRISDEERRARRSDFDAWAASRARMTEAQERAERYRYEQAKREAEARGLDKDRPSRGPAKPRVTRAYRPSRYRPTDEDRFRLIAGLLRDGASLRRAADLADASANEVARIWLLIR</sequence>
<comment type="caution">
    <text evidence="2">The sequence shown here is derived from an EMBL/GenBank/DDBJ whole genome shotgun (WGS) entry which is preliminary data.</text>
</comment>
<evidence type="ECO:0000256" key="1">
    <source>
        <dbReference type="SAM" id="MobiDB-lite"/>
    </source>
</evidence>
<evidence type="ECO:0008006" key="4">
    <source>
        <dbReference type="Google" id="ProtNLM"/>
    </source>
</evidence>
<feature type="region of interest" description="Disordered" evidence="1">
    <location>
        <begin position="90"/>
        <end position="132"/>
    </location>
</feature>